<comment type="caution">
    <text evidence="1">The sequence shown here is derived from an EMBL/GenBank/DDBJ whole genome shotgun (WGS) entry which is preliminary data.</text>
</comment>
<protein>
    <recommendedName>
        <fullName evidence="3">TetR family transcriptional regulator</fullName>
    </recommendedName>
</protein>
<evidence type="ECO:0000313" key="2">
    <source>
        <dbReference type="Proteomes" id="UP000037020"/>
    </source>
</evidence>
<evidence type="ECO:0008006" key="3">
    <source>
        <dbReference type="Google" id="ProtNLM"/>
    </source>
</evidence>
<dbReference type="SUPFAM" id="SSF48498">
    <property type="entry name" value="Tetracyclin repressor-like, C-terminal domain"/>
    <property type="match status" value="1"/>
</dbReference>
<name>A0ABR5IUR9_9ACTN</name>
<feature type="non-terminal residue" evidence="1">
    <location>
        <position position="1"/>
    </location>
</feature>
<sequence length="122" mass="12765">AGSRVRLLAAFDSLRETIDEPGFRGCAFVNAWAELGGPGADPLVADAVREHKALFREYLVGLAEDYDDPRAVAERVHVLMEGAMVTSALLGPRAADQTRDAVAAVLAAADGAGSVTSERGEV</sequence>
<dbReference type="Gene3D" id="1.10.357.10">
    <property type="entry name" value="Tetracycline Repressor, domain 2"/>
    <property type="match status" value="1"/>
</dbReference>
<proteinExistence type="predicted"/>
<dbReference type="EMBL" id="LGUT01003763">
    <property type="protein sequence ID" value="KOG76974.1"/>
    <property type="molecule type" value="Genomic_DNA"/>
</dbReference>
<dbReference type="InterPro" id="IPR036271">
    <property type="entry name" value="Tet_transcr_reg_TetR-rel_C_sf"/>
</dbReference>
<accession>A0ABR5IUR9</accession>
<organism evidence="1 2">
    <name type="scientific">Streptomyces varsoviensis</name>
    <dbReference type="NCBI Taxonomy" id="67373"/>
    <lineage>
        <taxon>Bacteria</taxon>
        <taxon>Bacillati</taxon>
        <taxon>Actinomycetota</taxon>
        <taxon>Actinomycetes</taxon>
        <taxon>Kitasatosporales</taxon>
        <taxon>Streptomycetaceae</taxon>
        <taxon>Streptomyces</taxon>
    </lineage>
</organism>
<dbReference type="Proteomes" id="UP000037020">
    <property type="component" value="Unassembled WGS sequence"/>
</dbReference>
<keyword evidence="2" id="KW-1185">Reference proteome</keyword>
<reference evidence="1 2" key="1">
    <citation type="submission" date="2015-07" db="EMBL/GenBank/DDBJ databases">
        <authorList>
            <person name="Ju K.-S."/>
            <person name="Doroghazi J.R."/>
            <person name="Metcalf W.W."/>
        </authorList>
    </citation>
    <scope>NUCLEOTIDE SEQUENCE [LARGE SCALE GENOMIC DNA]</scope>
    <source>
        <strain evidence="1 2">NRRL B-3589</strain>
    </source>
</reference>
<evidence type="ECO:0000313" key="1">
    <source>
        <dbReference type="EMBL" id="KOG76974.1"/>
    </source>
</evidence>
<gene>
    <name evidence="1" type="ORF">ADK38_39610</name>
</gene>